<feature type="transmembrane region" description="Helical" evidence="1">
    <location>
        <begin position="163"/>
        <end position="183"/>
    </location>
</feature>
<feature type="transmembrane region" description="Helical" evidence="1">
    <location>
        <begin position="115"/>
        <end position="143"/>
    </location>
</feature>
<dbReference type="RefSeq" id="WP_203748047.1">
    <property type="nucleotide sequence ID" value="NZ_BONK01000001.1"/>
</dbReference>
<dbReference type="Proteomes" id="UP000632740">
    <property type="component" value="Unassembled WGS sequence"/>
</dbReference>
<gene>
    <name evidence="2" type="ORF">Cch01nite_04910</name>
</gene>
<dbReference type="GO" id="GO:0140359">
    <property type="term" value="F:ABC-type transporter activity"/>
    <property type="evidence" value="ECO:0007669"/>
    <property type="project" value="InterPro"/>
</dbReference>
<protein>
    <submittedName>
        <fullName evidence="2">Transporter</fullName>
    </submittedName>
</protein>
<accession>A0A919NYB9</accession>
<dbReference type="AlphaFoldDB" id="A0A919NYB9"/>
<keyword evidence="1" id="KW-0812">Transmembrane</keyword>
<feature type="transmembrane region" description="Helical" evidence="1">
    <location>
        <begin position="70"/>
        <end position="94"/>
    </location>
</feature>
<keyword evidence="1" id="KW-1133">Transmembrane helix</keyword>
<reference evidence="2" key="1">
    <citation type="submission" date="2021-01" db="EMBL/GenBank/DDBJ databases">
        <title>Whole genome shotgun sequence of Cellulomonas chitinilytica NBRC 110799.</title>
        <authorList>
            <person name="Komaki H."/>
            <person name="Tamura T."/>
        </authorList>
    </citation>
    <scope>NUCLEOTIDE SEQUENCE</scope>
    <source>
        <strain evidence="2">NBRC 110799</strain>
    </source>
</reference>
<keyword evidence="3" id="KW-1185">Reference proteome</keyword>
<name>A0A919NYB9_9CELL</name>
<evidence type="ECO:0000256" key="1">
    <source>
        <dbReference type="SAM" id="Phobius"/>
    </source>
</evidence>
<dbReference type="EMBL" id="BONK01000001">
    <property type="protein sequence ID" value="GIG19767.1"/>
    <property type="molecule type" value="Genomic_DNA"/>
</dbReference>
<organism evidence="2 3">
    <name type="scientific">Cellulomonas chitinilytica</name>
    <dbReference type="NCBI Taxonomy" id="398759"/>
    <lineage>
        <taxon>Bacteria</taxon>
        <taxon>Bacillati</taxon>
        <taxon>Actinomycetota</taxon>
        <taxon>Actinomycetes</taxon>
        <taxon>Micrococcales</taxon>
        <taxon>Cellulomonadaceae</taxon>
        <taxon>Cellulomonas</taxon>
    </lineage>
</organism>
<keyword evidence="1" id="KW-0472">Membrane</keyword>
<dbReference type="GO" id="GO:0005886">
    <property type="term" value="C:plasma membrane"/>
    <property type="evidence" value="ECO:0007669"/>
    <property type="project" value="UniProtKB-SubCell"/>
</dbReference>
<evidence type="ECO:0000313" key="2">
    <source>
        <dbReference type="EMBL" id="GIG19767.1"/>
    </source>
</evidence>
<comment type="caution">
    <text evidence="2">The sequence shown here is derived from an EMBL/GenBank/DDBJ whole genome shotgun (WGS) entry which is preliminary data.</text>
</comment>
<proteinExistence type="predicted"/>
<evidence type="ECO:0000313" key="3">
    <source>
        <dbReference type="Proteomes" id="UP000632740"/>
    </source>
</evidence>
<feature type="transmembrane region" description="Helical" evidence="1">
    <location>
        <begin position="190"/>
        <end position="208"/>
    </location>
</feature>
<sequence length="333" mass="34981">MTWVTWRQFRTSAALGVAVALVVALALALGWQQVSSLYTSSGLASCSTSCADATAAFLRSAKAGLPGLAWMLGVGAMYLLPGLLGAFWGAPLVGRELEAGTYRLAWTQSITRRRWLAVKLALVGASSVSLAGLLSLVVTTAAARVDTANANRLTPLVFGARGVVPLGYAALAFAVGVASGLLLRRTVPAIAATLGVMAVVQAVVPLFVRAHLIPPLVRSTALDTEHIQEFFVNQDGEVTIVMDPQLSGAWILHNEAQTAAGAVFTGPADSTVCGPGTTPGGCVEWIGTLDLRSVVTYQPASRFWDLQLLETGLLLVLAGLVLGWCFWKVRRLV</sequence>
<feature type="transmembrane region" description="Helical" evidence="1">
    <location>
        <begin position="306"/>
        <end position="327"/>
    </location>
</feature>